<evidence type="ECO:0000313" key="2">
    <source>
        <dbReference type="Proteomes" id="UP001164539"/>
    </source>
</evidence>
<accession>A0ACC1Z2T8</accession>
<protein>
    <submittedName>
        <fullName evidence="1">Transcription factor</fullName>
    </submittedName>
</protein>
<gene>
    <name evidence="1" type="ORF">OWV82_002962</name>
</gene>
<proteinExistence type="predicted"/>
<dbReference type="Proteomes" id="UP001164539">
    <property type="component" value="Chromosome 1"/>
</dbReference>
<dbReference type="EMBL" id="CM051394">
    <property type="protein sequence ID" value="KAJ4730311.1"/>
    <property type="molecule type" value="Genomic_DNA"/>
</dbReference>
<evidence type="ECO:0000313" key="1">
    <source>
        <dbReference type="EMBL" id="KAJ4730311.1"/>
    </source>
</evidence>
<keyword evidence="2" id="KW-1185">Reference proteome</keyword>
<comment type="caution">
    <text evidence="1">The sequence shown here is derived from an EMBL/GenBank/DDBJ whole genome shotgun (WGS) entry which is preliminary data.</text>
</comment>
<name>A0ACC1Z2T8_MELAZ</name>
<reference evidence="1 2" key="1">
    <citation type="journal article" date="2023" name="Science">
        <title>Complex scaffold remodeling in plant triterpene biosynthesis.</title>
        <authorList>
            <person name="De La Pena R."/>
            <person name="Hodgson H."/>
            <person name="Liu J.C."/>
            <person name="Stephenson M.J."/>
            <person name="Martin A.C."/>
            <person name="Owen C."/>
            <person name="Harkess A."/>
            <person name="Leebens-Mack J."/>
            <person name="Jimenez L.E."/>
            <person name="Osbourn A."/>
            <person name="Sattely E.S."/>
        </authorList>
    </citation>
    <scope>NUCLEOTIDE SEQUENCE [LARGE SCALE GENOMIC DNA]</scope>
    <source>
        <strain evidence="2">cv. JPN11</strain>
        <tissue evidence="1">Leaf</tissue>
    </source>
</reference>
<sequence length="387" mass="43343">MDKGKKPIDHQQVEEDFLSLDEDYYYDPNMILSPAALASPEFSVILSEGSGDEILARNKLITIRKPKFCLSHGVAGSGKEPTLVDEMEAAKEDFFTKFLNMNFADQSWPKMNVQDSMLPISKAADLKISGAVNKPPATPVAPETYTMPQQAPLQASEANGKPIVFRKTMPPHVLAEVALYDPKRAKRIVTNRLSAVRAKEKKKLYMYMLEHKLHSLQSKSTKLAARLTLLQTESKSLNAENNILRDRMDIMSQQLHLQDSLNDQIRNEIQHMRNALVRVVSNFVTSAGFAGSGNCGMTATLAAATAAEQLEQLRLQNPYQQGDFQQHRYLGLCNFGGEYEHGECSQVQQQNPEPYDHDQYQVEDEGPQPPESEATHDEDYSADDSQP</sequence>
<organism evidence="1 2">
    <name type="scientific">Melia azedarach</name>
    <name type="common">Chinaberry tree</name>
    <dbReference type="NCBI Taxonomy" id="155640"/>
    <lineage>
        <taxon>Eukaryota</taxon>
        <taxon>Viridiplantae</taxon>
        <taxon>Streptophyta</taxon>
        <taxon>Embryophyta</taxon>
        <taxon>Tracheophyta</taxon>
        <taxon>Spermatophyta</taxon>
        <taxon>Magnoliopsida</taxon>
        <taxon>eudicotyledons</taxon>
        <taxon>Gunneridae</taxon>
        <taxon>Pentapetalae</taxon>
        <taxon>rosids</taxon>
        <taxon>malvids</taxon>
        <taxon>Sapindales</taxon>
        <taxon>Meliaceae</taxon>
        <taxon>Melia</taxon>
    </lineage>
</organism>